<reference evidence="2" key="2">
    <citation type="submission" date="2020-05" db="EMBL/GenBank/DDBJ databases">
        <title>Complete genome sequence of Bradyrhizobium diazoefficiens XF6 isolated from soybean nodule.</title>
        <authorList>
            <person name="Noda R."/>
            <person name="Kakizaki K."/>
            <person name="Minamisawa K."/>
        </authorList>
    </citation>
    <scope>NUCLEOTIDE SEQUENCE</scope>
    <source>
        <strain evidence="2">XF6</strain>
    </source>
</reference>
<gene>
    <name evidence="1" type="ORF">XF5B_65020</name>
    <name evidence="2" type="ORF">XF6B_64700</name>
</gene>
<evidence type="ECO:0000313" key="1">
    <source>
        <dbReference type="EMBL" id="BCE58990.1"/>
    </source>
</evidence>
<accession>A0A810AVF4</accession>
<reference evidence="1" key="1">
    <citation type="submission" date="2020-05" db="EMBL/GenBank/DDBJ databases">
        <title>Complete genome sequence of Bradyrhizobium diazoefficiens XF5 isolated from soybean nodule.</title>
        <authorList>
            <person name="Noda R."/>
            <person name="Kakizaki K."/>
            <person name="Minamisawa K."/>
        </authorList>
    </citation>
    <scope>NUCLEOTIDE SEQUENCE</scope>
    <source>
        <strain evidence="1">XF5</strain>
    </source>
</reference>
<dbReference type="EMBL" id="AP023096">
    <property type="protein sequence ID" value="BCE67671.1"/>
    <property type="molecule type" value="Genomic_DNA"/>
</dbReference>
<name>A0A810AVF4_9BRAD</name>
<dbReference type="NCBIfam" id="TIGR03803">
    <property type="entry name" value="Gloeo_Verruco"/>
    <property type="match status" value="3"/>
</dbReference>
<sequence length="244" mass="25516">MTVLHRSAGDNDGAYPNGGLAMDRTGVLYGTTSGGGKDGLGTVFKLTPTDHGWEESVIQTFRQLDGSNCFGGCLPMAGLTFGTGGTLYGTTGGGGKFGGGVGFSLTPSVSGEWSEQVLYHFKREVGDGQVPNSRLVVGESGALYGTTKSGGDKPDMNGFGTVFKLVPTPTGWREVVLHCFTGSADGGRPTGTLIRDASGNVFGTTEGGARSGVQRRYSIQDRCRGHVRKLIRGRLLGPSQTRER</sequence>
<organism evidence="2">
    <name type="scientific">Bradyrhizobium diazoefficiens</name>
    <dbReference type="NCBI Taxonomy" id="1355477"/>
    <lineage>
        <taxon>Bacteria</taxon>
        <taxon>Pseudomonadati</taxon>
        <taxon>Pseudomonadota</taxon>
        <taxon>Alphaproteobacteria</taxon>
        <taxon>Hyphomicrobiales</taxon>
        <taxon>Nitrobacteraceae</taxon>
        <taxon>Bradyrhizobium</taxon>
    </lineage>
</organism>
<protein>
    <submittedName>
        <fullName evidence="2">Uncharacterized protein</fullName>
    </submittedName>
</protein>
<dbReference type="RefSeq" id="WP_129557357.1">
    <property type="nucleotide sequence ID" value="NZ_CP126001.1"/>
</dbReference>
<dbReference type="InterPro" id="IPR022519">
    <property type="entry name" value="Gloeo/Verruco_rpt"/>
</dbReference>
<dbReference type="EMBL" id="AP023095">
    <property type="protein sequence ID" value="BCE58990.1"/>
    <property type="molecule type" value="Genomic_DNA"/>
</dbReference>
<proteinExistence type="predicted"/>
<evidence type="ECO:0000313" key="2">
    <source>
        <dbReference type="EMBL" id="BCE67671.1"/>
    </source>
</evidence>
<dbReference type="AlphaFoldDB" id="A0A810AVF4"/>